<feature type="signal peptide" evidence="1">
    <location>
        <begin position="1"/>
        <end position="18"/>
    </location>
</feature>
<organism evidence="3">
    <name type="scientific">Deinococcus sp. VB142</name>
    <dbReference type="NCBI Taxonomy" id="3112952"/>
    <lineage>
        <taxon>Bacteria</taxon>
        <taxon>Thermotogati</taxon>
        <taxon>Deinococcota</taxon>
        <taxon>Deinococci</taxon>
        <taxon>Deinococcales</taxon>
        <taxon>Deinococcaceae</taxon>
        <taxon>Deinococcus</taxon>
    </lineage>
</organism>
<evidence type="ECO:0000259" key="2">
    <source>
        <dbReference type="PROSITE" id="PS50106"/>
    </source>
</evidence>
<feature type="chain" id="PRO_5043458933" evidence="1">
    <location>
        <begin position="19"/>
        <end position="314"/>
    </location>
</feature>
<feature type="domain" description="PDZ" evidence="2">
    <location>
        <begin position="227"/>
        <end position="297"/>
    </location>
</feature>
<dbReference type="Gene3D" id="2.30.42.10">
    <property type="match status" value="1"/>
</dbReference>
<dbReference type="SUPFAM" id="SSF50156">
    <property type="entry name" value="PDZ domain-like"/>
    <property type="match status" value="1"/>
</dbReference>
<dbReference type="InterPro" id="IPR036034">
    <property type="entry name" value="PDZ_sf"/>
</dbReference>
<sequence length="314" mass="33378">MKKLSLTAALLASLVAAAPIKDDTISGKITDWPAGKTGEVRLTYRNTDILADPAVVASAPVDAQGNFSLKLPAQAAVEALLPKDGSMLQIRTPCGGSSFGCPQLTSLEPAGRVGFFDLMAFANKDDQAKESLGQVFFRNSALRYYSSGWSEGTLVYSTGNTALSADLVTGPADMLDHQVWDVKLSNGWQWLRKQAQELNKESGLWEVKVTADNLSEKVFFFLNEGYGGTGLSIEDSERGVTVIKILPGSGAEKAGIQYGDTIVAVAGKSVQNVTASGVGPMLRGEPGSTVTLTIKRGDQTLTIPVTHMYFAIPK</sequence>
<accession>A0AAU6PYU2</accession>
<dbReference type="GO" id="GO:0004175">
    <property type="term" value="F:endopeptidase activity"/>
    <property type="evidence" value="ECO:0007669"/>
    <property type="project" value="TreeGrafter"/>
</dbReference>
<dbReference type="Pfam" id="PF13180">
    <property type="entry name" value="PDZ_2"/>
    <property type="match status" value="1"/>
</dbReference>
<dbReference type="PANTHER" id="PTHR32060">
    <property type="entry name" value="TAIL-SPECIFIC PROTEASE"/>
    <property type="match status" value="1"/>
</dbReference>
<dbReference type="InterPro" id="IPR001478">
    <property type="entry name" value="PDZ"/>
</dbReference>
<proteinExistence type="predicted"/>
<dbReference type="AlphaFoldDB" id="A0AAU6PYU2"/>
<dbReference type="EMBL" id="CP149782">
    <property type="protein sequence ID" value="WYF43512.1"/>
    <property type="molecule type" value="Genomic_DNA"/>
</dbReference>
<reference evidence="3" key="1">
    <citation type="submission" date="2024-03" db="EMBL/GenBank/DDBJ databases">
        <title>Deinococcus weizhi sp. nov., isolated from human skin.</title>
        <authorList>
            <person name="Wei Z."/>
            <person name="Tian F."/>
            <person name="Yang C."/>
            <person name="Xin L.T."/>
            <person name="Wen Z.J."/>
            <person name="Lan K.C."/>
            <person name="Yu L."/>
            <person name="Zhe W."/>
            <person name="Dan F.D."/>
            <person name="Jun W."/>
            <person name="Rui Z."/>
            <person name="Yong X.J."/>
            <person name="Ting Y."/>
            <person name="Wei X."/>
            <person name="Xu Z.G."/>
            <person name="Xin Z."/>
            <person name="Dong F.G."/>
            <person name="Ni X.M."/>
            <person name="Zheng M.G."/>
            <person name="Chun Y."/>
            <person name="Qian W.X."/>
        </authorList>
    </citation>
    <scope>NUCLEOTIDE SEQUENCE</scope>
    <source>
        <strain evidence="3">VB142</strain>
    </source>
</reference>
<name>A0AAU6PYU2_9DEIO</name>
<dbReference type="RefSeq" id="WP_339094251.1">
    <property type="nucleotide sequence ID" value="NZ_CP149782.1"/>
</dbReference>
<dbReference type="PROSITE" id="PS50106">
    <property type="entry name" value="PDZ"/>
    <property type="match status" value="1"/>
</dbReference>
<protein>
    <submittedName>
        <fullName evidence="3">PDZ domain-containing protein</fullName>
    </submittedName>
</protein>
<evidence type="ECO:0000256" key="1">
    <source>
        <dbReference type="SAM" id="SignalP"/>
    </source>
</evidence>
<dbReference type="GO" id="GO:0030288">
    <property type="term" value="C:outer membrane-bounded periplasmic space"/>
    <property type="evidence" value="ECO:0007669"/>
    <property type="project" value="TreeGrafter"/>
</dbReference>
<dbReference type="SMART" id="SM00228">
    <property type="entry name" value="PDZ"/>
    <property type="match status" value="1"/>
</dbReference>
<evidence type="ECO:0000313" key="3">
    <source>
        <dbReference type="EMBL" id="WYF43512.1"/>
    </source>
</evidence>
<dbReference type="GO" id="GO:0007165">
    <property type="term" value="P:signal transduction"/>
    <property type="evidence" value="ECO:0007669"/>
    <property type="project" value="TreeGrafter"/>
</dbReference>
<dbReference type="CDD" id="cd06782">
    <property type="entry name" value="cpPDZ_CPP-like"/>
    <property type="match status" value="1"/>
</dbReference>
<dbReference type="PANTHER" id="PTHR32060:SF30">
    <property type="entry name" value="CARBOXY-TERMINAL PROCESSING PROTEASE CTPA"/>
    <property type="match status" value="1"/>
</dbReference>
<keyword evidence="1" id="KW-0732">Signal</keyword>
<gene>
    <name evidence="3" type="ORF">WDJ50_08735</name>
</gene>